<dbReference type="GO" id="GO:0005886">
    <property type="term" value="C:plasma membrane"/>
    <property type="evidence" value="ECO:0007669"/>
    <property type="project" value="TreeGrafter"/>
</dbReference>
<comment type="similarity">
    <text evidence="7">Belongs to the sodium:neurotransmitter symporter (SNF) (TC 2.A.22) family.</text>
</comment>
<keyword evidence="4 8" id="KW-1133">Transmembrane helix</keyword>
<evidence type="ECO:0000256" key="2">
    <source>
        <dbReference type="ARBA" id="ARBA00022448"/>
    </source>
</evidence>
<keyword evidence="10" id="KW-1185">Reference proteome</keyword>
<keyword evidence="7" id="KW-0769">Symport</keyword>
<keyword evidence="5 8" id="KW-0472">Membrane</keyword>
<dbReference type="GO" id="GO:0006865">
    <property type="term" value="P:amino acid transport"/>
    <property type="evidence" value="ECO:0007669"/>
    <property type="project" value="TreeGrafter"/>
</dbReference>
<dbReference type="EMBL" id="JAACNH010000008">
    <property type="protein sequence ID" value="KAG8433940.1"/>
    <property type="molecule type" value="Genomic_DNA"/>
</dbReference>
<feature type="binding site" evidence="6">
    <location>
        <position position="49"/>
    </location>
    <ligand>
        <name>Na(+)</name>
        <dbReference type="ChEBI" id="CHEBI:29101"/>
        <label>2</label>
    </ligand>
</feature>
<accession>A0A8T2IS86</accession>
<dbReference type="PANTHER" id="PTHR11616">
    <property type="entry name" value="SODIUM/CHLORIDE DEPENDENT TRANSPORTER"/>
    <property type="match status" value="1"/>
</dbReference>
<dbReference type="AlphaFoldDB" id="A0A8T2IS86"/>
<sequence length="676" mass="75729">MEKSINDLEGSTAGVSNVGLLPAESTRPTWGSKVQYILAQVGFSVGLGNVWRFPYLCHQNGGGAFLLLYLLLLLIIGIPLFFLELAAGQSIRQGSIGVWKHISPRLAGIGFASCVVCSFVALYYNVIIGWSLFYMFNSFHYPLPWENCPTLMNQTQEVPECAMSKPTTYFWYRTALNITNAIEGSDMNWPMVGCLVLAWFLVCGGMIKGIKSSGKVMYFSSVFPYVVLLCFLIRGLLLEGAADGIRIMFTPKLEIWGNVQVWRQAATQVFFALGLGFGSVIAYSSYNDRYNNCHFDAILVSFINFMTSILATLVVFAVLGFRANVLTETCVQTNMDKIFHLIHNGSLQQDIMPIGNLTNAEYSPWYKDTNSKVNLQQFGIEDCRVEVEMNKGVEGTGLAFIAFTEAMTHFPASPFWSLLFFLMLLNLGLSTMFGNMQGIITPLLDNFSCLRKKKTTFTVLCCITGLLIGLIFVQRAGNYYVSMFDDYSATLPLIIVVIFENIAIAWVYGAERFMEDIRGMLGHRPWKIYKYMWQYITILGMIGLLLASLIRMCIEKPTYRAWNEEEANEEMLEYPPWALAMLVCLIVIAALPIPIVFLKHTIQDWIQKKSKSYGDCGYSQGNTVDDITGPIEGSTDHGFTGNGYLPVEMEDFAERGKLLTNEDIDEADVDTENANG</sequence>
<organism evidence="9 10">
    <name type="scientific">Hymenochirus boettgeri</name>
    <name type="common">Congo dwarf clawed frog</name>
    <dbReference type="NCBI Taxonomy" id="247094"/>
    <lineage>
        <taxon>Eukaryota</taxon>
        <taxon>Metazoa</taxon>
        <taxon>Chordata</taxon>
        <taxon>Craniata</taxon>
        <taxon>Vertebrata</taxon>
        <taxon>Euteleostomi</taxon>
        <taxon>Amphibia</taxon>
        <taxon>Batrachia</taxon>
        <taxon>Anura</taxon>
        <taxon>Pipoidea</taxon>
        <taxon>Pipidae</taxon>
        <taxon>Pipinae</taxon>
        <taxon>Hymenochirus</taxon>
    </lineage>
</organism>
<feature type="transmembrane region" description="Helical" evidence="8">
    <location>
        <begin position="415"/>
        <end position="436"/>
    </location>
</feature>
<dbReference type="InterPro" id="IPR000175">
    <property type="entry name" value="Na/ntran_symport"/>
</dbReference>
<evidence type="ECO:0000256" key="5">
    <source>
        <dbReference type="ARBA" id="ARBA00023136"/>
    </source>
</evidence>
<evidence type="ECO:0000256" key="3">
    <source>
        <dbReference type="ARBA" id="ARBA00022692"/>
    </source>
</evidence>
<comment type="subcellular location">
    <subcellularLocation>
        <location evidence="1">Membrane</location>
        <topology evidence="1">Multi-pass membrane protein</topology>
    </subcellularLocation>
</comment>
<keyword evidence="2 7" id="KW-0813">Transport</keyword>
<dbReference type="PRINTS" id="PR00176">
    <property type="entry name" value="NANEUSMPORT"/>
</dbReference>
<keyword evidence="3 7" id="KW-0812">Transmembrane</keyword>
<feature type="transmembrane region" description="Helical" evidence="8">
    <location>
        <begin position="189"/>
        <end position="210"/>
    </location>
</feature>
<reference evidence="9" key="1">
    <citation type="thesis" date="2020" institute="ProQuest LLC" country="789 East Eisenhower Parkway, Ann Arbor, MI, USA">
        <title>Comparative Genomics and Chromosome Evolution.</title>
        <authorList>
            <person name="Mudd A.B."/>
        </authorList>
    </citation>
    <scope>NUCLEOTIDE SEQUENCE</scope>
    <source>
        <strain evidence="9">Female2</strain>
        <tissue evidence="9">Blood</tissue>
    </source>
</reference>
<evidence type="ECO:0000256" key="4">
    <source>
        <dbReference type="ARBA" id="ARBA00022989"/>
    </source>
</evidence>
<dbReference type="InterPro" id="IPR037272">
    <property type="entry name" value="SNS_sf"/>
</dbReference>
<dbReference type="SUPFAM" id="SSF161070">
    <property type="entry name" value="SNF-like"/>
    <property type="match status" value="1"/>
</dbReference>
<evidence type="ECO:0000313" key="10">
    <source>
        <dbReference type="Proteomes" id="UP000812440"/>
    </source>
</evidence>
<feature type="transmembrane region" description="Helical" evidence="8">
    <location>
        <begin position="265"/>
        <end position="286"/>
    </location>
</feature>
<feature type="transmembrane region" description="Helical" evidence="8">
    <location>
        <begin position="106"/>
        <end position="136"/>
    </location>
</feature>
<comment type="caution">
    <text evidence="9">The sequence shown here is derived from an EMBL/GenBank/DDBJ whole genome shotgun (WGS) entry which is preliminary data.</text>
</comment>
<evidence type="ECO:0000256" key="8">
    <source>
        <dbReference type="SAM" id="Phobius"/>
    </source>
</evidence>
<dbReference type="NCBIfam" id="NF037979">
    <property type="entry name" value="Na_transp"/>
    <property type="match status" value="1"/>
</dbReference>
<dbReference type="GO" id="GO:0035725">
    <property type="term" value="P:sodium ion transmembrane transport"/>
    <property type="evidence" value="ECO:0007669"/>
    <property type="project" value="TreeGrafter"/>
</dbReference>
<feature type="transmembrane region" description="Helical" evidence="8">
    <location>
        <begin position="531"/>
        <end position="554"/>
    </location>
</feature>
<evidence type="ECO:0000313" key="9">
    <source>
        <dbReference type="EMBL" id="KAG8433940.1"/>
    </source>
</evidence>
<keyword evidence="6" id="KW-0479">Metal-binding</keyword>
<feature type="binding site" evidence="6">
    <location>
        <position position="45"/>
    </location>
    <ligand>
        <name>Na(+)</name>
        <dbReference type="ChEBI" id="CHEBI:29101"/>
        <label>1</label>
    </ligand>
</feature>
<feature type="transmembrane region" description="Helical" evidence="8">
    <location>
        <begin position="298"/>
        <end position="319"/>
    </location>
</feature>
<feature type="binding site" evidence="6">
    <location>
        <position position="304"/>
    </location>
    <ligand>
        <name>Na(+)</name>
        <dbReference type="ChEBI" id="CHEBI:29101"/>
        <label>1</label>
    </ligand>
</feature>
<proteinExistence type="inferred from homology"/>
<dbReference type="PROSITE" id="PS00610">
    <property type="entry name" value="NA_NEUROTRAN_SYMP_1"/>
    <property type="match status" value="1"/>
</dbReference>
<dbReference type="OrthoDB" id="6581954at2759"/>
<feature type="transmembrane region" description="Helical" evidence="8">
    <location>
        <begin position="222"/>
        <end position="245"/>
    </location>
</feature>
<feature type="transmembrane region" description="Helical" evidence="8">
    <location>
        <begin position="63"/>
        <end position="85"/>
    </location>
</feature>
<dbReference type="GO" id="GO:0046872">
    <property type="term" value="F:metal ion binding"/>
    <property type="evidence" value="ECO:0007669"/>
    <property type="project" value="UniProtKB-KW"/>
</dbReference>
<dbReference type="Proteomes" id="UP000812440">
    <property type="component" value="Chromosome 7"/>
</dbReference>
<evidence type="ECO:0000256" key="6">
    <source>
        <dbReference type="PIRSR" id="PIRSR600175-1"/>
    </source>
</evidence>
<dbReference type="EMBL" id="JAACNH010000008">
    <property type="protein sequence ID" value="KAG8433938.1"/>
    <property type="molecule type" value="Genomic_DNA"/>
</dbReference>
<name>A0A8T2IS86_9PIPI</name>
<evidence type="ECO:0000256" key="7">
    <source>
        <dbReference type="RuleBase" id="RU003732"/>
    </source>
</evidence>
<feature type="binding site" evidence="6">
    <location>
        <position position="427"/>
    </location>
    <ligand>
        <name>Na(+)</name>
        <dbReference type="ChEBI" id="CHEBI:29101"/>
        <label>1</label>
    </ligand>
</feature>
<dbReference type="PROSITE" id="PS50267">
    <property type="entry name" value="NA_NEUROTRAN_SYMP_3"/>
    <property type="match status" value="1"/>
</dbReference>
<feature type="transmembrane region" description="Helical" evidence="8">
    <location>
        <begin position="574"/>
        <end position="598"/>
    </location>
</feature>
<dbReference type="EMBL" id="JAACNH010000008">
    <property type="protein sequence ID" value="KAG8433939.1"/>
    <property type="molecule type" value="Genomic_DNA"/>
</dbReference>
<gene>
    <name evidence="9" type="ORF">GDO86_012343</name>
</gene>
<protein>
    <recommendedName>
        <fullName evidence="7">Transporter</fullName>
    </recommendedName>
</protein>
<keyword evidence="6" id="KW-0915">Sodium</keyword>
<dbReference type="PANTHER" id="PTHR11616:SF233">
    <property type="entry name" value="TRANSPORTER"/>
    <property type="match status" value="1"/>
</dbReference>
<dbReference type="GO" id="GO:0015293">
    <property type="term" value="F:symporter activity"/>
    <property type="evidence" value="ECO:0007669"/>
    <property type="project" value="UniProtKB-KW"/>
</dbReference>
<dbReference type="Pfam" id="PF00209">
    <property type="entry name" value="SNF"/>
    <property type="match status" value="1"/>
</dbReference>
<feature type="transmembrane region" description="Helical" evidence="8">
    <location>
        <begin position="489"/>
        <end position="510"/>
    </location>
</feature>
<evidence type="ECO:0000256" key="1">
    <source>
        <dbReference type="ARBA" id="ARBA00004141"/>
    </source>
</evidence>
<feature type="binding site" evidence="6">
    <location>
        <position position="42"/>
    </location>
    <ligand>
        <name>Na(+)</name>
        <dbReference type="ChEBI" id="CHEBI:29101"/>
        <label>1</label>
    </ligand>
</feature>
<feature type="transmembrane region" description="Helical" evidence="8">
    <location>
        <begin position="457"/>
        <end position="477"/>
    </location>
</feature>